<protein>
    <submittedName>
        <fullName evidence="1">Uncharacterized protein</fullName>
    </submittedName>
</protein>
<dbReference type="RefSeq" id="WP_092784809.1">
    <property type="nucleotide sequence ID" value="NZ_FOGI01000013.1"/>
</dbReference>
<organism evidence="1 2">
    <name type="scientific">Actinokineospora terrae</name>
    <dbReference type="NCBI Taxonomy" id="155974"/>
    <lineage>
        <taxon>Bacteria</taxon>
        <taxon>Bacillati</taxon>
        <taxon>Actinomycetota</taxon>
        <taxon>Actinomycetes</taxon>
        <taxon>Pseudonocardiales</taxon>
        <taxon>Pseudonocardiaceae</taxon>
        <taxon>Actinokineospora</taxon>
    </lineage>
</organism>
<dbReference type="AlphaFoldDB" id="A0A1H9X8L3"/>
<evidence type="ECO:0000313" key="1">
    <source>
        <dbReference type="EMBL" id="SES41983.1"/>
    </source>
</evidence>
<sequence length="89" mass="9937">MIRIHLDSRTLERTRIAISPLSEAIASVELLHRCGSRAPWPYTAWAERAWAVLRANPLVAPLRVHLELSEVGRGALARRRARLPGALPV</sequence>
<dbReference type="Proteomes" id="UP000199051">
    <property type="component" value="Unassembled WGS sequence"/>
</dbReference>
<keyword evidence="2" id="KW-1185">Reference proteome</keyword>
<name>A0A1H9X8L3_9PSEU</name>
<proteinExistence type="predicted"/>
<evidence type="ECO:0000313" key="2">
    <source>
        <dbReference type="Proteomes" id="UP000199051"/>
    </source>
</evidence>
<dbReference type="STRING" id="155974.SAMN04487818_11385"/>
<accession>A0A1H9X8L3</accession>
<dbReference type="EMBL" id="FOGI01000013">
    <property type="protein sequence ID" value="SES41983.1"/>
    <property type="molecule type" value="Genomic_DNA"/>
</dbReference>
<reference evidence="2" key="1">
    <citation type="submission" date="2016-10" db="EMBL/GenBank/DDBJ databases">
        <authorList>
            <person name="Varghese N."/>
            <person name="Submissions S."/>
        </authorList>
    </citation>
    <scope>NUCLEOTIDE SEQUENCE [LARGE SCALE GENOMIC DNA]</scope>
    <source>
        <strain evidence="2">DSM 44260</strain>
    </source>
</reference>
<gene>
    <name evidence="1" type="ORF">SAMN04487818_11385</name>
</gene>